<keyword evidence="4" id="KW-1185">Reference proteome</keyword>
<dbReference type="PANTHER" id="PTHR35828:SF3">
    <property type="entry name" value="OS03G0775900 PROTEIN"/>
    <property type="match status" value="1"/>
</dbReference>
<dbReference type="AlphaFoldDB" id="A0AAV5CEZ6"/>
<accession>A0AAV5CEZ6</accession>
<sequence length="411" mass="44942">MVRFLRFGERSGTVMLQMEQVGLVQINLESREAFVLSDEARAADAKRERHQQCRRRSGGVAAHATDTAIESISVDVLLEIVARLDTAAIIRFAATSKPIRRAILDPDLHRCLALRGETAAGSFKFNPALLLGLSCVYQDKTKSYVVSQVQRHRVCFDADRLLRSYDPIASRGCLVLLHRPSGANLAELRVVNSLTGEVSSPISCPGIPAVYPRTLLAVGEGGGSFQLLVAGRNLRMRVYSSEHGKWGDAVDPHLPPDFIHTTPNRDSPALVLGGTTVHWLCKDKGITALDVCAARATTIELPPKCFRWVKHVKHLDQGLLAASPDGKLGLIVAKPAAICMWTLSDGSSASGKRWSQQVLIRRHAIATWESGSLVRFLAFGERSGTVILQMQQMGLAEILWDQDRHSSSTTS</sequence>
<feature type="domain" description="DUF7595" evidence="2">
    <location>
        <begin position="1"/>
        <end position="46"/>
    </location>
</feature>
<reference evidence="3" key="2">
    <citation type="submission" date="2021-12" db="EMBL/GenBank/DDBJ databases">
        <title>Resequencing data analysis of finger millet.</title>
        <authorList>
            <person name="Hatakeyama M."/>
            <person name="Aluri S."/>
            <person name="Balachadran M.T."/>
            <person name="Sivarajan S.R."/>
            <person name="Poveda L."/>
            <person name="Shimizu-Inatsugi R."/>
            <person name="Schlapbach R."/>
            <person name="Sreeman S.M."/>
            <person name="Shimizu K.K."/>
        </authorList>
    </citation>
    <scope>NUCLEOTIDE SEQUENCE</scope>
</reference>
<evidence type="ECO:0000259" key="1">
    <source>
        <dbReference type="Pfam" id="PF00646"/>
    </source>
</evidence>
<dbReference type="InterPro" id="IPR001810">
    <property type="entry name" value="F-box_dom"/>
</dbReference>
<dbReference type="SUPFAM" id="SSF81383">
    <property type="entry name" value="F-box domain"/>
    <property type="match status" value="1"/>
</dbReference>
<evidence type="ECO:0000313" key="4">
    <source>
        <dbReference type="Proteomes" id="UP001054889"/>
    </source>
</evidence>
<dbReference type="EMBL" id="BQKI01000006">
    <property type="protein sequence ID" value="GJM96794.1"/>
    <property type="molecule type" value="Genomic_DNA"/>
</dbReference>
<feature type="domain" description="F-box" evidence="1">
    <location>
        <begin position="71"/>
        <end position="110"/>
    </location>
</feature>
<dbReference type="Pfam" id="PF00646">
    <property type="entry name" value="F-box"/>
    <property type="match status" value="1"/>
</dbReference>
<gene>
    <name evidence="3" type="primary">ga13660</name>
    <name evidence="3" type="ORF">PR202_ga13660</name>
</gene>
<name>A0AAV5CEZ6_ELECO</name>
<protein>
    <recommendedName>
        <fullName evidence="5">F-box domain-containing protein</fullName>
    </recommendedName>
</protein>
<dbReference type="Proteomes" id="UP001054889">
    <property type="component" value="Unassembled WGS sequence"/>
</dbReference>
<evidence type="ECO:0000259" key="2">
    <source>
        <dbReference type="Pfam" id="PF24523"/>
    </source>
</evidence>
<proteinExistence type="predicted"/>
<dbReference type="InterPro" id="IPR036047">
    <property type="entry name" value="F-box-like_dom_sf"/>
</dbReference>
<dbReference type="InterPro" id="IPR056016">
    <property type="entry name" value="DUF7595"/>
</dbReference>
<reference evidence="3" key="1">
    <citation type="journal article" date="2018" name="DNA Res.">
        <title>Multiple hybrid de novo genome assembly of finger millet, an orphan allotetraploid crop.</title>
        <authorList>
            <person name="Hatakeyama M."/>
            <person name="Aluri S."/>
            <person name="Balachadran M.T."/>
            <person name="Sivarajan S.R."/>
            <person name="Patrignani A."/>
            <person name="Gruter S."/>
            <person name="Poveda L."/>
            <person name="Shimizu-Inatsugi R."/>
            <person name="Baeten J."/>
            <person name="Francoijs K.J."/>
            <person name="Nataraja K.N."/>
            <person name="Reddy Y.A.N."/>
            <person name="Phadnis S."/>
            <person name="Ravikumar R.L."/>
            <person name="Schlapbach R."/>
            <person name="Sreeman S.M."/>
            <person name="Shimizu K.K."/>
        </authorList>
    </citation>
    <scope>NUCLEOTIDE SEQUENCE</scope>
</reference>
<evidence type="ECO:0000313" key="3">
    <source>
        <dbReference type="EMBL" id="GJM96794.1"/>
    </source>
</evidence>
<comment type="caution">
    <text evidence="3">The sequence shown here is derived from an EMBL/GenBank/DDBJ whole genome shotgun (WGS) entry which is preliminary data.</text>
</comment>
<feature type="domain" description="DUF7595" evidence="2">
    <location>
        <begin position="145"/>
        <end position="398"/>
    </location>
</feature>
<dbReference type="PANTHER" id="PTHR35828">
    <property type="entry name" value="OS08G0203800 PROTEIN-RELATED"/>
    <property type="match status" value="1"/>
</dbReference>
<dbReference type="Pfam" id="PF24523">
    <property type="entry name" value="DUF7595"/>
    <property type="match status" value="2"/>
</dbReference>
<organism evidence="3 4">
    <name type="scientific">Eleusine coracana subsp. coracana</name>
    <dbReference type="NCBI Taxonomy" id="191504"/>
    <lineage>
        <taxon>Eukaryota</taxon>
        <taxon>Viridiplantae</taxon>
        <taxon>Streptophyta</taxon>
        <taxon>Embryophyta</taxon>
        <taxon>Tracheophyta</taxon>
        <taxon>Spermatophyta</taxon>
        <taxon>Magnoliopsida</taxon>
        <taxon>Liliopsida</taxon>
        <taxon>Poales</taxon>
        <taxon>Poaceae</taxon>
        <taxon>PACMAD clade</taxon>
        <taxon>Chloridoideae</taxon>
        <taxon>Cynodonteae</taxon>
        <taxon>Eleusininae</taxon>
        <taxon>Eleusine</taxon>
    </lineage>
</organism>
<evidence type="ECO:0008006" key="5">
    <source>
        <dbReference type="Google" id="ProtNLM"/>
    </source>
</evidence>